<organism evidence="1 2">
    <name type="scientific">Galleria mellonella</name>
    <name type="common">Greater wax moth</name>
    <dbReference type="NCBI Taxonomy" id="7137"/>
    <lineage>
        <taxon>Eukaryota</taxon>
        <taxon>Metazoa</taxon>
        <taxon>Ecdysozoa</taxon>
        <taxon>Arthropoda</taxon>
        <taxon>Hexapoda</taxon>
        <taxon>Insecta</taxon>
        <taxon>Pterygota</taxon>
        <taxon>Neoptera</taxon>
        <taxon>Endopterygota</taxon>
        <taxon>Lepidoptera</taxon>
        <taxon>Glossata</taxon>
        <taxon>Ditrysia</taxon>
        <taxon>Pyraloidea</taxon>
        <taxon>Pyralidae</taxon>
        <taxon>Galleriinae</taxon>
        <taxon>Galleria</taxon>
    </lineage>
</organism>
<sequence>MELFQQYKTIKDGNIVTADTKYAMTKKKEVEHEFIPAPGIKKKLSLEPTEVIKSNTNFPLNKWNPNIFPPKFASLMPLEQNYINIPIMRNTPKHRSNLTPVMIQTNSNEIPPLVLPMSKPLKLINQNIIVTTKVPYELIKNNSSHWSSRLKNQGNVYSNSNFKYNKEKSQYISANNRDRTIPYQRLKASYKDNPMHDHQGYEYSNFNNNHGEYAYNRDDVINSNVDHNGMHNRVSVNYRTGHEINDNSHTRLNYGQRFHERLERGDDWLPNYNDNKYKVENREGCCKMKVASRQQLPLNSVKKQTKYDDIHFKNFLKTQQKVNDMLERILATKTKSDGPRSVETP</sequence>
<evidence type="ECO:0000313" key="2">
    <source>
        <dbReference type="RefSeq" id="XP_052756374.1"/>
    </source>
</evidence>
<gene>
    <name evidence="2" type="primary">LOC128201943</name>
</gene>
<protein>
    <submittedName>
        <fullName evidence="2">Uncharacterized protein LOC128201943</fullName>
    </submittedName>
</protein>
<accession>A0ABM3MYE5</accession>
<evidence type="ECO:0000313" key="1">
    <source>
        <dbReference type="Proteomes" id="UP001652740"/>
    </source>
</evidence>
<proteinExistence type="predicted"/>
<dbReference type="GeneID" id="128201943"/>
<reference evidence="2" key="1">
    <citation type="submission" date="2025-08" db="UniProtKB">
        <authorList>
            <consortium name="RefSeq"/>
        </authorList>
    </citation>
    <scope>IDENTIFICATION</scope>
    <source>
        <tissue evidence="2">Whole larvae</tissue>
    </source>
</reference>
<keyword evidence="1" id="KW-1185">Reference proteome</keyword>
<dbReference type="RefSeq" id="XP_052756374.1">
    <property type="nucleotide sequence ID" value="XM_052900414.1"/>
</dbReference>
<name>A0ABM3MYE5_GALME</name>
<dbReference type="Proteomes" id="UP001652740">
    <property type="component" value="Unplaced"/>
</dbReference>